<keyword evidence="1" id="KW-0472">Membrane</keyword>
<keyword evidence="1" id="KW-0812">Transmembrane</keyword>
<sequence length="203" mass="23002">MADENAVHDMVVDLLSEWESPVADKRVFTRRLTTYLSEELADRGLDMAVERTAQGPCDIVVGDVGVLVFTDFSHADTIELRSQSDRIRERVETLVVFGYLLPERDLDRWRMGEFKYEAMGLRLDEVTFLRRDPKTETVEEHGWPSRVWRFAIAVVALLSIVIGIELAILYQAFGGVAPSPEFTLAAVVVLSALLVFIYERIPV</sequence>
<organism evidence="2 3">
    <name type="scientific">Salarchaeum japonicum</name>
    <dbReference type="NCBI Taxonomy" id="555573"/>
    <lineage>
        <taxon>Archaea</taxon>
        <taxon>Methanobacteriati</taxon>
        <taxon>Methanobacteriota</taxon>
        <taxon>Stenosarchaea group</taxon>
        <taxon>Halobacteria</taxon>
        <taxon>Halobacteriales</taxon>
        <taxon>Halobacteriaceae</taxon>
    </lineage>
</organism>
<gene>
    <name evidence="2" type="ORF">GCM10009019_14320</name>
</gene>
<keyword evidence="1" id="KW-1133">Transmembrane helix</keyword>
<dbReference type="AlphaFoldDB" id="A0AAV3T1X5"/>
<comment type="caution">
    <text evidence="2">The sequence shown here is derived from an EMBL/GenBank/DDBJ whole genome shotgun (WGS) entry which is preliminary data.</text>
</comment>
<protein>
    <submittedName>
        <fullName evidence="2">Uncharacterized protein</fullName>
    </submittedName>
</protein>
<dbReference type="GeneID" id="68573891"/>
<dbReference type="EMBL" id="BAAADU010000002">
    <property type="protein sequence ID" value="GAA0652297.1"/>
    <property type="molecule type" value="Genomic_DNA"/>
</dbReference>
<evidence type="ECO:0000256" key="1">
    <source>
        <dbReference type="SAM" id="Phobius"/>
    </source>
</evidence>
<feature type="transmembrane region" description="Helical" evidence="1">
    <location>
        <begin position="150"/>
        <end position="170"/>
    </location>
</feature>
<feature type="transmembrane region" description="Helical" evidence="1">
    <location>
        <begin position="182"/>
        <end position="198"/>
    </location>
</feature>
<reference evidence="2 3" key="1">
    <citation type="journal article" date="2019" name="Int. J. Syst. Evol. Microbiol.">
        <title>The Global Catalogue of Microorganisms (GCM) 10K type strain sequencing project: providing services to taxonomists for standard genome sequencing and annotation.</title>
        <authorList>
            <consortium name="The Broad Institute Genomics Platform"/>
            <consortium name="The Broad Institute Genome Sequencing Center for Infectious Disease"/>
            <person name="Wu L."/>
            <person name="Ma J."/>
        </authorList>
    </citation>
    <scope>NUCLEOTIDE SEQUENCE [LARGE SCALE GENOMIC DNA]</scope>
    <source>
        <strain evidence="2 3">JCM 16327</strain>
    </source>
</reference>
<accession>A0AAV3T1X5</accession>
<proteinExistence type="predicted"/>
<dbReference type="Proteomes" id="UP001500194">
    <property type="component" value="Unassembled WGS sequence"/>
</dbReference>
<evidence type="ECO:0000313" key="3">
    <source>
        <dbReference type="Proteomes" id="UP001500194"/>
    </source>
</evidence>
<keyword evidence="3" id="KW-1185">Reference proteome</keyword>
<dbReference type="RefSeq" id="WP_227260880.1">
    <property type="nucleotide sequence ID" value="NZ_BAAADU010000002.1"/>
</dbReference>
<evidence type="ECO:0000313" key="2">
    <source>
        <dbReference type="EMBL" id="GAA0652297.1"/>
    </source>
</evidence>
<name>A0AAV3T1X5_9EURY</name>